<name>A5AXA4_VITVI</name>
<reference evidence="2" key="1">
    <citation type="journal article" date="2007" name="PLoS ONE">
        <title>The first genome sequence of an elite grapevine cultivar (Pinot noir Vitis vinifera L.): coping with a highly heterozygous genome.</title>
        <authorList>
            <person name="Velasco R."/>
            <person name="Zharkikh A."/>
            <person name="Troggio M."/>
            <person name="Cartwright D.A."/>
            <person name="Cestaro A."/>
            <person name="Pruss D."/>
            <person name="Pindo M."/>
            <person name="FitzGerald L.M."/>
            <person name="Vezzulli S."/>
            <person name="Reid J."/>
            <person name="Malacarne G."/>
            <person name="Iliev D."/>
            <person name="Coppola G."/>
            <person name="Wardell B."/>
            <person name="Micheletti D."/>
            <person name="Macalma T."/>
            <person name="Facci M."/>
            <person name="Mitchell J.T."/>
            <person name="Perazzolli M."/>
            <person name="Eldredge G."/>
            <person name="Gatto P."/>
            <person name="Oyzerski R."/>
            <person name="Moretto M."/>
            <person name="Gutin N."/>
            <person name="Stefanini M."/>
            <person name="Chen Y."/>
            <person name="Segala C."/>
            <person name="Davenport C."/>
            <person name="Dematte L."/>
            <person name="Mraz A."/>
            <person name="Battilana J."/>
            <person name="Stormo K."/>
            <person name="Costa F."/>
            <person name="Tao Q."/>
            <person name="Si-Ammour A."/>
            <person name="Harkins T."/>
            <person name="Lackey A."/>
            <person name="Perbost C."/>
            <person name="Taillon B."/>
            <person name="Stella A."/>
            <person name="Solovyev V."/>
            <person name="Fawcett J.A."/>
            <person name="Sterck L."/>
            <person name="Vandepoele K."/>
            <person name="Grando S.M."/>
            <person name="Toppo S."/>
            <person name="Moser C."/>
            <person name="Lanchbury J."/>
            <person name="Bogden R."/>
            <person name="Skolnick M."/>
            <person name="Sgaramella V."/>
            <person name="Bhatnagar S.K."/>
            <person name="Fontana P."/>
            <person name="Gutin A."/>
            <person name="Van de Peer Y."/>
            <person name="Salamini F."/>
            <person name="Viola R."/>
        </authorList>
    </citation>
    <scope>NUCLEOTIDE SEQUENCE</scope>
</reference>
<dbReference type="InterPro" id="IPR001810">
    <property type="entry name" value="F-box_dom"/>
</dbReference>
<evidence type="ECO:0000259" key="1">
    <source>
        <dbReference type="PROSITE" id="PS50181"/>
    </source>
</evidence>
<dbReference type="CDD" id="cd22162">
    <property type="entry name" value="F-box_AtSKIP3-like"/>
    <property type="match status" value="1"/>
</dbReference>
<proteinExistence type="predicted"/>
<accession>A5AXA4</accession>
<dbReference type="SUPFAM" id="SSF81383">
    <property type="entry name" value="F-box domain"/>
    <property type="match status" value="1"/>
</dbReference>
<organism evidence="2">
    <name type="scientific">Vitis vinifera</name>
    <name type="common">Grape</name>
    <dbReference type="NCBI Taxonomy" id="29760"/>
    <lineage>
        <taxon>Eukaryota</taxon>
        <taxon>Viridiplantae</taxon>
        <taxon>Streptophyta</taxon>
        <taxon>Embryophyta</taxon>
        <taxon>Tracheophyta</taxon>
        <taxon>Spermatophyta</taxon>
        <taxon>Magnoliopsida</taxon>
        <taxon>eudicotyledons</taxon>
        <taxon>Gunneridae</taxon>
        <taxon>Pentapetalae</taxon>
        <taxon>rosids</taxon>
        <taxon>Vitales</taxon>
        <taxon>Vitaceae</taxon>
        <taxon>Viteae</taxon>
        <taxon>Vitis</taxon>
    </lineage>
</organism>
<sequence length="137" mass="15160">MESKREIKYPESDARTVFSALPEGAIVDILKLTTPRDTCRLSAVASVFLSAAESDSLWESFLPPDYLEIVSRSSESSSRLDFSTKKELFFSLCDSPLLIDGGRRVRSTVFSDEEDSSSINIILLKSHGSVIMCLTKS</sequence>
<dbReference type="ExpressionAtlas" id="A5AXA4">
    <property type="expression patterns" value="baseline and differential"/>
</dbReference>
<feature type="domain" description="F-box" evidence="1">
    <location>
        <begin position="15"/>
        <end position="61"/>
    </location>
</feature>
<dbReference type="PROSITE" id="PS50181">
    <property type="entry name" value="FBOX"/>
    <property type="match status" value="1"/>
</dbReference>
<dbReference type="InterPro" id="IPR036047">
    <property type="entry name" value="F-box-like_dom_sf"/>
</dbReference>
<dbReference type="AlphaFoldDB" id="A5AXA4"/>
<dbReference type="PANTHER" id="PTHR32278">
    <property type="entry name" value="F-BOX DOMAIN-CONTAINING PROTEIN"/>
    <property type="match status" value="1"/>
</dbReference>
<dbReference type="PANTHER" id="PTHR32278:SF130">
    <property type="entry name" value="F-BOX DOMAIN-CONTAINING PROTEIN"/>
    <property type="match status" value="1"/>
</dbReference>
<dbReference type="EMBL" id="AM439028">
    <property type="protein sequence ID" value="CAN62941.1"/>
    <property type="molecule type" value="Genomic_DNA"/>
</dbReference>
<protein>
    <recommendedName>
        <fullName evidence="1">F-box domain-containing protein</fullName>
    </recommendedName>
</protein>
<evidence type="ECO:0000313" key="2">
    <source>
        <dbReference type="EMBL" id="CAN62941.1"/>
    </source>
</evidence>
<gene>
    <name evidence="2" type="ORF">VITISV_034195</name>
</gene>
<dbReference type="Gene3D" id="1.20.1280.50">
    <property type="match status" value="1"/>
</dbReference>